<dbReference type="SUPFAM" id="SSF55729">
    <property type="entry name" value="Acyl-CoA N-acyltransferases (Nat)"/>
    <property type="match status" value="1"/>
</dbReference>
<name>A0ABW0M3K6_9BACL</name>
<feature type="domain" description="N-acetyltransferase" evidence="3">
    <location>
        <begin position="7"/>
        <end position="158"/>
    </location>
</feature>
<evidence type="ECO:0000259" key="3">
    <source>
        <dbReference type="PROSITE" id="PS51186"/>
    </source>
</evidence>
<dbReference type="CDD" id="cd04301">
    <property type="entry name" value="NAT_SF"/>
    <property type="match status" value="1"/>
</dbReference>
<dbReference type="RefSeq" id="WP_209751936.1">
    <property type="nucleotide sequence ID" value="NZ_JBHSMH010000112.1"/>
</dbReference>
<dbReference type="PROSITE" id="PS51186">
    <property type="entry name" value="GNAT"/>
    <property type="match status" value="1"/>
</dbReference>
<dbReference type="GO" id="GO:0016746">
    <property type="term" value="F:acyltransferase activity"/>
    <property type="evidence" value="ECO:0007669"/>
    <property type="project" value="UniProtKB-KW"/>
</dbReference>
<keyword evidence="2 4" id="KW-0012">Acyltransferase</keyword>
<dbReference type="InterPro" id="IPR016181">
    <property type="entry name" value="Acyl_CoA_acyltransferase"/>
</dbReference>
<comment type="caution">
    <text evidence="4">The sequence shown here is derived from an EMBL/GenBank/DDBJ whole genome shotgun (WGS) entry which is preliminary data.</text>
</comment>
<dbReference type="PANTHER" id="PTHR43877">
    <property type="entry name" value="AMINOALKYLPHOSPHONATE N-ACETYLTRANSFERASE-RELATED-RELATED"/>
    <property type="match status" value="1"/>
</dbReference>
<dbReference type="InterPro" id="IPR050832">
    <property type="entry name" value="Bact_Acetyltransf"/>
</dbReference>
<evidence type="ECO:0000313" key="4">
    <source>
        <dbReference type="EMBL" id="MFC5471887.1"/>
    </source>
</evidence>
<keyword evidence="5" id="KW-1185">Reference proteome</keyword>
<evidence type="ECO:0000256" key="2">
    <source>
        <dbReference type="ARBA" id="ARBA00023315"/>
    </source>
</evidence>
<protein>
    <submittedName>
        <fullName evidence="4">GNAT family N-acetyltransferase</fullName>
        <ecNumber evidence="4">2.3.-.-</ecNumber>
    </submittedName>
</protein>
<proteinExistence type="predicted"/>
<accession>A0ABW0M3K6</accession>
<dbReference type="InterPro" id="IPR000182">
    <property type="entry name" value="GNAT_dom"/>
</dbReference>
<reference evidence="5" key="1">
    <citation type="journal article" date="2019" name="Int. J. Syst. Evol. Microbiol.">
        <title>The Global Catalogue of Microorganisms (GCM) 10K type strain sequencing project: providing services to taxonomists for standard genome sequencing and annotation.</title>
        <authorList>
            <consortium name="The Broad Institute Genomics Platform"/>
            <consortium name="The Broad Institute Genome Sequencing Center for Infectious Disease"/>
            <person name="Wu L."/>
            <person name="Ma J."/>
        </authorList>
    </citation>
    <scope>NUCLEOTIDE SEQUENCE [LARGE SCALE GENOMIC DNA]</scope>
    <source>
        <strain evidence="5">CCUG 57113</strain>
    </source>
</reference>
<dbReference type="Gene3D" id="3.40.630.30">
    <property type="match status" value="1"/>
</dbReference>
<dbReference type="EC" id="2.3.-.-" evidence="4"/>
<sequence length="158" mass="17631">MDWIVRSAIHTDETNVIEAIRSLCAELRAKPDVRLPLSASKVFQRIINNTIPGAVIVAETNNGDLIGCATVSVQEVIFRGGPYALIQELWVHPSYRNHSVGAALISSVEEFCRKHSLKRLEVCLPHESFVTFNKTLKFYGRVGFTENGPYMAKTISEN</sequence>
<dbReference type="Proteomes" id="UP001596105">
    <property type="component" value="Unassembled WGS sequence"/>
</dbReference>
<gene>
    <name evidence="4" type="ORF">ACFPPD_24730</name>
</gene>
<evidence type="ECO:0000313" key="5">
    <source>
        <dbReference type="Proteomes" id="UP001596105"/>
    </source>
</evidence>
<dbReference type="Pfam" id="PF00583">
    <property type="entry name" value="Acetyltransf_1"/>
    <property type="match status" value="1"/>
</dbReference>
<dbReference type="EMBL" id="JBHSMH010000112">
    <property type="protein sequence ID" value="MFC5471887.1"/>
    <property type="molecule type" value="Genomic_DNA"/>
</dbReference>
<organism evidence="4 5">
    <name type="scientific">Cohnella suwonensis</name>
    <dbReference type="NCBI Taxonomy" id="696072"/>
    <lineage>
        <taxon>Bacteria</taxon>
        <taxon>Bacillati</taxon>
        <taxon>Bacillota</taxon>
        <taxon>Bacilli</taxon>
        <taxon>Bacillales</taxon>
        <taxon>Paenibacillaceae</taxon>
        <taxon>Cohnella</taxon>
    </lineage>
</organism>
<keyword evidence="1 4" id="KW-0808">Transferase</keyword>
<evidence type="ECO:0000256" key="1">
    <source>
        <dbReference type="ARBA" id="ARBA00022679"/>
    </source>
</evidence>